<accession>A0A6J8B8S4</accession>
<dbReference type="EMBL" id="CACVKT020002765">
    <property type="protein sequence ID" value="CAC5379953.1"/>
    <property type="molecule type" value="Genomic_DNA"/>
</dbReference>
<proteinExistence type="predicted"/>
<gene>
    <name evidence="1" type="ORF">MCOR_15954</name>
</gene>
<dbReference type="OrthoDB" id="3052721at2759"/>
<dbReference type="Proteomes" id="UP000507470">
    <property type="component" value="Unassembled WGS sequence"/>
</dbReference>
<reference evidence="1 2" key="1">
    <citation type="submission" date="2020-06" db="EMBL/GenBank/DDBJ databases">
        <authorList>
            <person name="Li R."/>
            <person name="Bekaert M."/>
        </authorList>
    </citation>
    <scope>NUCLEOTIDE SEQUENCE [LARGE SCALE GENOMIC DNA]</scope>
    <source>
        <strain evidence="2">wild</strain>
    </source>
</reference>
<protein>
    <submittedName>
        <fullName evidence="1">Uncharacterized protein</fullName>
    </submittedName>
</protein>
<organism evidence="1 2">
    <name type="scientific">Mytilus coruscus</name>
    <name type="common">Sea mussel</name>
    <dbReference type="NCBI Taxonomy" id="42192"/>
    <lineage>
        <taxon>Eukaryota</taxon>
        <taxon>Metazoa</taxon>
        <taxon>Spiralia</taxon>
        <taxon>Lophotrochozoa</taxon>
        <taxon>Mollusca</taxon>
        <taxon>Bivalvia</taxon>
        <taxon>Autobranchia</taxon>
        <taxon>Pteriomorphia</taxon>
        <taxon>Mytilida</taxon>
        <taxon>Mytiloidea</taxon>
        <taxon>Mytilidae</taxon>
        <taxon>Mytilinae</taxon>
        <taxon>Mytilus</taxon>
    </lineage>
</organism>
<evidence type="ECO:0000313" key="1">
    <source>
        <dbReference type="EMBL" id="CAC5379953.1"/>
    </source>
</evidence>
<name>A0A6J8B8S4_MYTCO</name>
<evidence type="ECO:0000313" key="2">
    <source>
        <dbReference type="Proteomes" id="UP000507470"/>
    </source>
</evidence>
<keyword evidence="2" id="KW-1185">Reference proteome</keyword>
<sequence length="256" mass="29751">MEDIKDAKETPGLNRLEYSVQQGYLNTTTVTEEIAFALMYVYVCAPLMQKAKSTKSPLEMNGYYEMTIFVAKLQEWMMARAGKDKLHDHAVEHLPGGQYAQPTQDMFMAARTVGEATNDRIETKRRKIRQERKRRLDESLKEPKLHLCRRKKSVNNMNKTRLLKQVKLWRALAEVQHVYSNDVLKKFNKLSPTKQVLHLKIIIIANKQLLIQEWESSDEESLSNVKGAQKRLFHENDEWSSSDEETLDMACALVHL</sequence>
<dbReference type="AlphaFoldDB" id="A0A6J8B8S4"/>